<comment type="caution">
    <text evidence="1">The sequence shown here is derived from an EMBL/GenBank/DDBJ whole genome shotgun (WGS) entry which is preliminary data.</text>
</comment>
<gene>
    <name evidence="1" type="ORF">F2P81_019678</name>
</gene>
<evidence type="ECO:0000313" key="2">
    <source>
        <dbReference type="Proteomes" id="UP000438429"/>
    </source>
</evidence>
<reference evidence="1 2" key="1">
    <citation type="submission" date="2019-06" db="EMBL/GenBank/DDBJ databases">
        <title>Draft genomes of female and male turbot (Scophthalmus maximus).</title>
        <authorList>
            <person name="Xu H."/>
            <person name="Xu X.-W."/>
            <person name="Shao C."/>
            <person name="Chen S."/>
        </authorList>
    </citation>
    <scope>NUCLEOTIDE SEQUENCE [LARGE SCALE GENOMIC DNA]</scope>
    <source>
        <strain evidence="1">Ysfricsl-2016a</strain>
        <tissue evidence="1">Blood</tissue>
    </source>
</reference>
<sequence>MAALLKRSSAFGAAAVGAKQTLHRTGFRWSKGGNFAREQQSILKRCVLVRQAEVSENCLNVRSSCFCGVQSVKCDEDMTPIVKENVFECHVRAHNGCG</sequence>
<proteinExistence type="predicted"/>
<dbReference type="Proteomes" id="UP000438429">
    <property type="component" value="Unassembled WGS sequence"/>
</dbReference>
<organism evidence="1 2">
    <name type="scientific">Scophthalmus maximus</name>
    <name type="common">Turbot</name>
    <name type="synonym">Psetta maxima</name>
    <dbReference type="NCBI Taxonomy" id="52904"/>
    <lineage>
        <taxon>Eukaryota</taxon>
        <taxon>Metazoa</taxon>
        <taxon>Chordata</taxon>
        <taxon>Craniata</taxon>
        <taxon>Vertebrata</taxon>
        <taxon>Euteleostomi</taxon>
        <taxon>Actinopterygii</taxon>
        <taxon>Neopterygii</taxon>
        <taxon>Teleostei</taxon>
        <taxon>Neoteleostei</taxon>
        <taxon>Acanthomorphata</taxon>
        <taxon>Carangaria</taxon>
        <taxon>Pleuronectiformes</taxon>
        <taxon>Pleuronectoidei</taxon>
        <taxon>Scophthalmidae</taxon>
        <taxon>Scophthalmus</taxon>
    </lineage>
</organism>
<dbReference type="EMBL" id="VEVO01000017">
    <property type="protein sequence ID" value="KAF0028591.1"/>
    <property type="molecule type" value="Genomic_DNA"/>
</dbReference>
<dbReference type="AlphaFoldDB" id="A0A6A4SBX3"/>
<accession>A0A6A4SBX3</accession>
<protein>
    <submittedName>
        <fullName evidence="1">Uncharacterized protein</fullName>
    </submittedName>
</protein>
<name>A0A6A4SBX3_SCOMX</name>
<evidence type="ECO:0000313" key="1">
    <source>
        <dbReference type="EMBL" id="KAF0028591.1"/>
    </source>
</evidence>